<evidence type="ECO:0008006" key="8">
    <source>
        <dbReference type="Google" id="ProtNLM"/>
    </source>
</evidence>
<dbReference type="GO" id="GO:0045324">
    <property type="term" value="P:late endosome to vacuole transport"/>
    <property type="evidence" value="ECO:0007669"/>
    <property type="project" value="TreeGrafter"/>
</dbReference>
<sequence length="392" mass="41682">MVASASSAGDTLQSRIDCATVLADRLHADLADLEEELRCYQQFAPPPTASTDSGDNLAELLALEADLAAQLAAAETEEAALELTLADLAADAAALDAAECDFWHASHAFQASLQAYQAERDALNTKYDAASRHLDKLKRTNVYNDVARLGHDGTYPTINGLRLGRGVSGNGAPPVPWHEMNAAFGQVCLMVDALARKAKVEFVGYRLLPMGSFSKIQKLVPAPANGASSSSSSSSRSSRRVVPSDTASARRGSTASTDPTVQQWVVYATYDLHGGPGEFTTLNRLLLNSKFEQGLEALLACVKQLAEYCAAMDPVEFNMPYPIDKDKVGGYSIRPRTSSDAWVRACKCLTSDLRWIMAFVTLVAARAEAGDAARSGKGAVPAVAAPGVGRKV</sequence>
<feature type="compositionally biased region" description="Polar residues" evidence="3">
    <location>
        <begin position="245"/>
        <end position="256"/>
    </location>
</feature>
<evidence type="ECO:0000259" key="5">
    <source>
        <dbReference type="Pfam" id="PF17675"/>
    </source>
</evidence>
<dbReference type="EMBL" id="GG745372">
    <property type="protein sequence ID" value="KNE71438.1"/>
    <property type="molecule type" value="Genomic_DNA"/>
</dbReference>
<dbReference type="GO" id="GO:0034271">
    <property type="term" value="C:phosphatidylinositol 3-kinase complex, class III, type I"/>
    <property type="evidence" value="ECO:0007669"/>
    <property type="project" value="TreeGrafter"/>
</dbReference>
<reference evidence="6 7" key="1">
    <citation type="submission" date="2009-11" db="EMBL/GenBank/DDBJ databases">
        <title>Annotation of Allomyces macrogynus ATCC 38327.</title>
        <authorList>
            <consortium name="The Broad Institute Genome Sequencing Platform"/>
            <person name="Russ C."/>
            <person name="Cuomo C."/>
            <person name="Burger G."/>
            <person name="Gray M.W."/>
            <person name="Holland P.W.H."/>
            <person name="King N."/>
            <person name="Lang F.B.F."/>
            <person name="Roger A.J."/>
            <person name="Ruiz-Trillo I."/>
            <person name="Young S.K."/>
            <person name="Zeng Q."/>
            <person name="Gargeya S."/>
            <person name="Fitzgerald M."/>
            <person name="Haas B."/>
            <person name="Abouelleil A."/>
            <person name="Alvarado L."/>
            <person name="Arachchi H.M."/>
            <person name="Berlin A."/>
            <person name="Chapman S.B."/>
            <person name="Gearin G."/>
            <person name="Goldberg J."/>
            <person name="Griggs A."/>
            <person name="Gujja S."/>
            <person name="Hansen M."/>
            <person name="Heiman D."/>
            <person name="Howarth C."/>
            <person name="Larimer J."/>
            <person name="Lui A."/>
            <person name="MacDonald P.J.P."/>
            <person name="McCowen C."/>
            <person name="Montmayeur A."/>
            <person name="Murphy C."/>
            <person name="Neiman D."/>
            <person name="Pearson M."/>
            <person name="Priest M."/>
            <person name="Roberts A."/>
            <person name="Saif S."/>
            <person name="Shea T."/>
            <person name="Sisk P."/>
            <person name="Stolte C."/>
            <person name="Sykes S."/>
            <person name="Wortman J."/>
            <person name="Nusbaum C."/>
            <person name="Birren B."/>
        </authorList>
    </citation>
    <scope>NUCLEOTIDE SEQUENCE [LARGE SCALE GENOMIC DNA]</scope>
    <source>
        <strain evidence="6 7">ATCC 38327</strain>
    </source>
</reference>
<dbReference type="eggNOG" id="KOG2751">
    <property type="taxonomic scope" value="Eukaryota"/>
</dbReference>
<dbReference type="GO" id="GO:0043548">
    <property type="term" value="F:phosphatidylinositol 3-kinase binding"/>
    <property type="evidence" value="ECO:0007669"/>
    <property type="project" value="TreeGrafter"/>
</dbReference>
<dbReference type="AlphaFoldDB" id="A0A0L0T9F4"/>
<dbReference type="OrthoDB" id="20368at2759"/>
<dbReference type="Pfam" id="PF04111">
    <property type="entry name" value="APG6"/>
    <property type="match status" value="1"/>
</dbReference>
<dbReference type="Proteomes" id="UP000054350">
    <property type="component" value="Unassembled WGS sequence"/>
</dbReference>
<dbReference type="GO" id="GO:0000407">
    <property type="term" value="C:phagophore assembly site"/>
    <property type="evidence" value="ECO:0007669"/>
    <property type="project" value="TreeGrafter"/>
</dbReference>
<reference evidence="7" key="2">
    <citation type="submission" date="2009-11" db="EMBL/GenBank/DDBJ databases">
        <title>The Genome Sequence of Allomyces macrogynus strain ATCC 38327.</title>
        <authorList>
            <consortium name="The Broad Institute Genome Sequencing Platform"/>
            <person name="Russ C."/>
            <person name="Cuomo C."/>
            <person name="Shea T."/>
            <person name="Young S.K."/>
            <person name="Zeng Q."/>
            <person name="Koehrsen M."/>
            <person name="Haas B."/>
            <person name="Borodovsky M."/>
            <person name="Guigo R."/>
            <person name="Alvarado L."/>
            <person name="Berlin A."/>
            <person name="Borenstein D."/>
            <person name="Chen Z."/>
            <person name="Engels R."/>
            <person name="Freedman E."/>
            <person name="Gellesch M."/>
            <person name="Goldberg J."/>
            <person name="Griggs A."/>
            <person name="Gujja S."/>
            <person name="Heiman D."/>
            <person name="Hepburn T."/>
            <person name="Howarth C."/>
            <person name="Jen D."/>
            <person name="Larson L."/>
            <person name="Lewis B."/>
            <person name="Mehta T."/>
            <person name="Park D."/>
            <person name="Pearson M."/>
            <person name="Roberts A."/>
            <person name="Saif S."/>
            <person name="Shenoy N."/>
            <person name="Sisk P."/>
            <person name="Stolte C."/>
            <person name="Sykes S."/>
            <person name="Walk T."/>
            <person name="White J."/>
            <person name="Yandava C."/>
            <person name="Burger G."/>
            <person name="Gray M.W."/>
            <person name="Holland P.W.H."/>
            <person name="King N."/>
            <person name="Lang F.B.F."/>
            <person name="Roger A.J."/>
            <person name="Ruiz-Trillo I."/>
            <person name="Lander E."/>
            <person name="Nusbaum C."/>
        </authorList>
    </citation>
    <scope>NUCLEOTIDE SEQUENCE [LARGE SCALE GENOMIC DNA]</scope>
    <source>
        <strain evidence="7">ATCC 38327</strain>
    </source>
</reference>
<dbReference type="PANTHER" id="PTHR12768">
    <property type="entry name" value="BECLIN 1"/>
    <property type="match status" value="1"/>
</dbReference>
<keyword evidence="2" id="KW-0175">Coiled coil</keyword>
<feature type="domain" description="Atg6 BARA" evidence="4">
    <location>
        <begin position="137"/>
        <end position="361"/>
    </location>
</feature>
<dbReference type="InterPro" id="IPR041691">
    <property type="entry name" value="Atg6/beclin_CC"/>
</dbReference>
<feature type="domain" description="Atg6/beclin coiled-coil" evidence="5">
    <location>
        <begin position="17"/>
        <end position="134"/>
    </location>
</feature>
<feature type="region of interest" description="Disordered" evidence="3">
    <location>
        <begin position="224"/>
        <end position="256"/>
    </location>
</feature>
<dbReference type="PANTHER" id="PTHR12768:SF4">
    <property type="entry name" value="BECLIN-1"/>
    <property type="match status" value="1"/>
</dbReference>
<organism evidence="6 7">
    <name type="scientific">Allomyces macrogynus (strain ATCC 38327)</name>
    <name type="common">Allomyces javanicus var. macrogynus</name>
    <dbReference type="NCBI Taxonomy" id="578462"/>
    <lineage>
        <taxon>Eukaryota</taxon>
        <taxon>Fungi</taxon>
        <taxon>Fungi incertae sedis</taxon>
        <taxon>Blastocladiomycota</taxon>
        <taxon>Blastocladiomycetes</taxon>
        <taxon>Blastocladiales</taxon>
        <taxon>Blastocladiaceae</taxon>
        <taxon>Allomyces</taxon>
    </lineage>
</organism>
<name>A0A0L0T9F4_ALLM3</name>
<accession>A0A0L0T9F4</accession>
<comment type="similarity">
    <text evidence="1">Belongs to the beclin family.</text>
</comment>
<dbReference type="Gene3D" id="6.10.250.3110">
    <property type="match status" value="1"/>
</dbReference>
<dbReference type="GO" id="GO:0000045">
    <property type="term" value="P:autophagosome assembly"/>
    <property type="evidence" value="ECO:0007669"/>
    <property type="project" value="TreeGrafter"/>
</dbReference>
<protein>
    <recommendedName>
        <fullName evidence="8">Autophagy-related protein 6</fullName>
    </recommendedName>
</protein>
<dbReference type="Pfam" id="PF17675">
    <property type="entry name" value="APG6_N"/>
    <property type="match status" value="1"/>
</dbReference>
<evidence type="ECO:0000256" key="3">
    <source>
        <dbReference type="SAM" id="MobiDB-lite"/>
    </source>
</evidence>
<dbReference type="InterPro" id="IPR007243">
    <property type="entry name" value="Atg6/Beclin"/>
</dbReference>
<dbReference type="InterPro" id="IPR038274">
    <property type="entry name" value="Atg6/Beclin_C_sf"/>
</dbReference>
<dbReference type="VEuPathDB" id="FungiDB:AMAG_15672"/>
<evidence type="ECO:0000256" key="1">
    <source>
        <dbReference type="ARBA" id="ARBA00005965"/>
    </source>
</evidence>
<dbReference type="InterPro" id="IPR040455">
    <property type="entry name" value="Atg6_BARA"/>
</dbReference>
<evidence type="ECO:0000313" key="6">
    <source>
        <dbReference type="EMBL" id="KNE71438.1"/>
    </source>
</evidence>
<gene>
    <name evidence="6" type="ORF">AMAG_15672</name>
</gene>
<dbReference type="STRING" id="578462.A0A0L0T9F4"/>
<proteinExistence type="inferred from homology"/>
<feature type="coiled-coil region" evidence="2">
    <location>
        <begin position="16"/>
        <end position="140"/>
    </location>
</feature>
<dbReference type="Gene3D" id="1.10.418.40">
    <property type="entry name" value="Autophagy protein 6/Beclin 1"/>
    <property type="match status" value="1"/>
</dbReference>
<dbReference type="GO" id="GO:0034272">
    <property type="term" value="C:phosphatidylinositol 3-kinase complex, class III, type II"/>
    <property type="evidence" value="ECO:0007669"/>
    <property type="project" value="TreeGrafter"/>
</dbReference>
<dbReference type="GO" id="GO:0006995">
    <property type="term" value="P:cellular response to nitrogen starvation"/>
    <property type="evidence" value="ECO:0007669"/>
    <property type="project" value="TreeGrafter"/>
</dbReference>
<dbReference type="GO" id="GO:0000423">
    <property type="term" value="P:mitophagy"/>
    <property type="evidence" value="ECO:0007669"/>
    <property type="project" value="TreeGrafter"/>
</dbReference>
<evidence type="ECO:0000256" key="2">
    <source>
        <dbReference type="SAM" id="Coils"/>
    </source>
</evidence>
<dbReference type="GO" id="GO:0030674">
    <property type="term" value="F:protein-macromolecule adaptor activity"/>
    <property type="evidence" value="ECO:0007669"/>
    <property type="project" value="TreeGrafter"/>
</dbReference>
<dbReference type="OMA" id="DARTQHY"/>
<evidence type="ECO:0000259" key="4">
    <source>
        <dbReference type="Pfam" id="PF04111"/>
    </source>
</evidence>
<evidence type="ECO:0000313" key="7">
    <source>
        <dbReference type="Proteomes" id="UP000054350"/>
    </source>
</evidence>
<keyword evidence="7" id="KW-1185">Reference proteome</keyword>